<evidence type="ECO:0000259" key="4">
    <source>
        <dbReference type="Pfam" id="PF04536"/>
    </source>
</evidence>
<reference evidence="5 6" key="1">
    <citation type="submission" date="2017-01" db="EMBL/GenBank/DDBJ databases">
        <authorList>
            <consortium name="Urmite Genomes"/>
        </authorList>
    </citation>
    <scope>NUCLEOTIDE SEQUENCE [LARGE SCALE GENOMIC DNA]</scope>
    <source>
        <strain evidence="5 6">AB57</strain>
    </source>
</reference>
<protein>
    <recommendedName>
        <fullName evidence="4">TPM domain-containing protein</fullName>
    </recommendedName>
</protein>
<feature type="signal peptide" evidence="3">
    <location>
        <begin position="1"/>
        <end position="26"/>
    </location>
</feature>
<keyword evidence="2" id="KW-1133">Transmembrane helix</keyword>
<feature type="domain" description="TPM" evidence="4">
    <location>
        <begin position="37"/>
        <end position="153"/>
    </location>
</feature>
<keyword evidence="3" id="KW-0732">Signal</keyword>
<keyword evidence="6" id="KW-1185">Reference proteome</keyword>
<dbReference type="Pfam" id="PF04536">
    <property type="entry name" value="TPM_phosphatase"/>
    <property type="match status" value="1"/>
</dbReference>
<proteinExistence type="predicted"/>
<feature type="transmembrane region" description="Helical" evidence="2">
    <location>
        <begin position="166"/>
        <end position="191"/>
    </location>
</feature>
<evidence type="ECO:0000256" key="3">
    <source>
        <dbReference type="SAM" id="SignalP"/>
    </source>
</evidence>
<feature type="chain" id="PRO_5015526743" description="TPM domain-containing protein" evidence="3">
    <location>
        <begin position="27"/>
        <end position="306"/>
    </location>
</feature>
<dbReference type="EMBL" id="FUFA01000005">
    <property type="protein sequence ID" value="SPM36040.1"/>
    <property type="molecule type" value="Genomic_DNA"/>
</dbReference>
<keyword evidence="2" id="KW-0472">Membrane</keyword>
<evidence type="ECO:0000256" key="2">
    <source>
        <dbReference type="SAM" id="Phobius"/>
    </source>
</evidence>
<sequence>MRIVRLFGVVLTILTGALLLATPAGAQPPSKLLDHLTDNSAVLTTSNKAAINSAIDRLYQDRHIQLWVVYVDNFNRYQPDSWADKTRSASAMGDNDVLLAVATNTKKYALSVPPKVPGLTAAQLSSLQSNKIEPAVGVKDWSGAAVAAATGLDKPTSAPSSPKRNWLPIVIAVAVIFVVIVIVILLVLLLLRARRRRKHAAPQPGPNGGQSEIGGRVDSLGPALGTAEARVRQISDYITRHHASVGADARGRLDETKRALASAHSTETSNAAEALADANRASTLAAQAQTLANADVQAAHRTQRPR</sequence>
<dbReference type="STRING" id="1841860.GCA_900157375_03881"/>
<name>A0A2U3NWZ5_9MYCO</name>
<evidence type="ECO:0000313" key="6">
    <source>
        <dbReference type="Proteomes" id="UP000240988"/>
    </source>
</evidence>
<organism evidence="5 6">
    <name type="scientific">Mycobacterium rhizamassiliense</name>
    <dbReference type="NCBI Taxonomy" id="1841860"/>
    <lineage>
        <taxon>Bacteria</taxon>
        <taxon>Bacillati</taxon>
        <taxon>Actinomycetota</taxon>
        <taxon>Actinomycetes</taxon>
        <taxon>Mycobacteriales</taxon>
        <taxon>Mycobacteriaceae</taxon>
        <taxon>Mycobacterium</taxon>
    </lineage>
</organism>
<evidence type="ECO:0000256" key="1">
    <source>
        <dbReference type="SAM" id="MobiDB-lite"/>
    </source>
</evidence>
<feature type="region of interest" description="Disordered" evidence="1">
    <location>
        <begin position="198"/>
        <end position="219"/>
    </location>
</feature>
<keyword evidence="2" id="KW-0812">Transmembrane</keyword>
<dbReference type="RefSeq" id="WP_077088790.1">
    <property type="nucleotide sequence ID" value="NZ_LT721901.1"/>
</dbReference>
<dbReference type="Gene3D" id="3.10.310.50">
    <property type="match status" value="1"/>
</dbReference>
<dbReference type="Proteomes" id="UP000240988">
    <property type="component" value="Unassembled WGS sequence"/>
</dbReference>
<dbReference type="InterPro" id="IPR007621">
    <property type="entry name" value="TPM_dom"/>
</dbReference>
<evidence type="ECO:0000313" key="5">
    <source>
        <dbReference type="EMBL" id="SPM36040.1"/>
    </source>
</evidence>
<dbReference type="AlphaFoldDB" id="A0A2U3NWZ5"/>
<dbReference type="OrthoDB" id="5105562at2"/>
<gene>
    <name evidence="5" type="ORF">MRAB57_3878</name>
</gene>
<accession>A0A2U3NWZ5</accession>